<comment type="subcellular location">
    <subcellularLocation>
        <location evidence="1 8">Cytoplasm</location>
    </subcellularLocation>
</comment>
<dbReference type="InterPro" id="IPR036890">
    <property type="entry name" value="HATPase_C_sf"/>
</dbReference>
<evidence type="ECO:0000313" key="12">
    <source>
        <dbReference type="Proteomes" id="UP000001052"/>
    </source>
</evidence>
<dbReference type="EMBL" id="CP001734">
    <property type="protein sequence ID" value="ACV68044.1"/>
    <property type="molecule type" value="Genomic_DNA"/>
</dbReference>
<feature type="region of interest" description="C" evidence="8">
    <location>
        <begin position="547"/>
        <end position="633"/>
    </location>
</feature>
<protein>
    <recommendedName>
        <fullName evidence="8">Chaperone protein HtpG</fullName>
    </recommendedName>
    <alternativeName>
        <fullName evidence="8">Heat shock protein HtpG</fullName>
    </alternativeName>
    <alternativeName>
        <fullName evidence="8">High temperature protein G</fullName>
    </alternativeName>
</protein>
<feature type="domain" description="Histidine kinase/HSP90-like ATPase" evidence="10">
    <location>
        <begin position="29"/>
        <end position="186"/>
    </location>
</feature>
<dbReference type="GO" id="GO:0005737">
    <property type="term" value="C:cytoplasm"/>
    <property type="evidence" value="ECO:0007669"/>
    <property type="project" value="UniProtKB-SubCell"/>
</dbReference>
<dbReference type="InterPro" id="IPR003594">
    <property type="entry name" value="HATPase_dom"/>
</dbReference>
<feature type="binding site" evidence="9">
    <location>
        <position position="82"/>
    </location>
    <ligand>
        <name>ATP</name>
        <dbReference type="ChEBI" id="CHEBI:30616"/>
    </ligand>
</feature>
<evidence type="ECO:0000259" key="10">
    <source>
        <dbReference type="SMART" id="SM00387"/>
    </source>
</evidence>
<evidence type="ECO:0000256" key="1">
    <source>
        <dbReference type="ARBA" id="ARBA00004496"/>
    </source>
</evidence>
<dbReference type="SUPFAM" id="SSF110942">
    <property type="entry name" value="HSP90 C-terminal domain"/>
    <property type="match status" value="1"/>
</dbReference>
<evidence type="ECO:0000256" key="8">
    <source>
        <dbReference type="HAMAP-Rule" id="MF_00505"/>
    </source>
</evidence>
<evidence type="ECO:0000256" key="5">
    <source>
        <dbReference type="ARBA" id="ARBA00022840"/>
    </source>
</evidence>
<dbReference type="InterPro" id="IPR037196">
    <property type="entry name" value="HSP90_C"/>
</dbReference>
<gene>
    <name evidence="8" type="primary">htpG</name>
    <name evidence="11" type="ordered locus">Dret_0752</name>
</gene>
<dbReference type="GO" id="GO:0051082">
    <property type="term" value="F:unfolded protein binding"/>
    <property type="evidence" value="ECO:0007669"/>
    <property type="project" value="UniProtKB-UniRule"/>
</dbReference>
<dbReference type="CDD" id="cd16927">
    <property type="entry name" value="HATPase_Hsp90-like"/>
    <property type="match status" value="1"/>
</dbReference>
<evidence type="ECO:0000256" key="2">
    <source>
        <dbReference type="ARBA" id="ARBA00008239"/>
    </source>
</evidence>
<name>C8X0U7_DESRD</name>
<dbReference type="AlphaFoldDB" id="C8X0U7"/>
<feature type="binding site" evidence="9">
    <location>
        <begin position="124"/>
        <end position="129"/>
    </location>
    <ligand>
        <name>ATP</name>
        <dbReference type="ChEBI" id="CHEBI:30616"/>
    </ligand>
</feature>
<keyword evidence="4 8" id="KW-0547">Nucleotide-binding</keyword>
<feature type="binding site" evidence="9">
    <location>
        <position position="326"/>
    </location>
    <ligand>
        <name>ATP</name>
        <dbReference type="ChEBI" id="CHEBI:30616"/>
    </ligand>
</feature>
<dbReference type="GO" id="GO:0140662">
    <property type="term" value="F:ATP-dependent protein folding chaperone"/>
    <property type="evidence" value="ECO:0007669"/>
    <property type="project" value="InterPro"/>
</dbReference>
<dbReference type="NCBIfam" id="NF003555">
    <property type="entry name" value="PRK05218.1"/>
    <property type="match status" value="1"/>
</dbReference>
<dbReference type="PANTHER" id="PTHR11528">
    <property type="entry name" value="HEAT SHOCK PROTEIN 90 FAMILY MEMBER"/>
    <property type="match status" value="1"/>
</dbReference>
<evidence type="ECO:0000256" key="7">
    <source>
        <dbReference type="ARBA" id="ARBA00023186"/>
    </source>
</evidence>
<accession>C8X0U7</accession>
<reference evidence="12" key="1">
    <citation type="submission" date="2009-09" db="EMBL/GenBank/DDBJ databases">
        <title>The complete chromosome of Desulfohalobium retbaense DSM 5692.</title>
        <authorList>
            <consortium name="US DOE Joint Genome Institute (JGI-PGF)"/>
            <person name="Lucas S."/>
            <person name="Copeland A."/>
            <person name="Lapidus A."/>
            <person name="Glavina del Rio T."/>
            <person name="Dalin E."/>
            <person name="Tice H."/>
            <person name="Bruce D."/>
            <person name="Goodwin L."/>
            <person name="Pitluck S."/>
            <person name="Kyrpides N."/>
            <person name="Mavromatis K."/>
            <person name="Ivanova N."/>
            <person name="Mikhailova N."/>
            <person name="Munk A.C."/>
            <person name="Brettin T."/>
            <person name="Detter J.C."/>
            <person name="Han C."/>
            <person name="Tapia R."/>
            <person name="Larimer F."/>
            <person name="Land M."/>
            <person name="Hauser L."/>
            <person name="Markowitz V."/>
            <person name="Cheng J.-F."/>
            <person name="Hugenholtz P."/>
            <person name="Woyke T."/>
            <person name="Wu D."/>
            <person name="Spring S."/>
            <person name="Klenk H.-P."/>
            <person name="Eisen J.A."/>
        </authorList>
    </citation>
    <scope>NUCLEOTIDE SEQUENCE [LARGE SCALE GENOMIC DNA]</scope>
    <source>
        <strain evidence="12">DSM 5692</strain>
    </source>
</reference>
<evidence type="ECO:0000256" key="3">
    <source>
        <dbReference type="ARBA" id="ARBA00022490"/>
    </source>
</evidence>
<dbReference type="InterPro" id="IPR020568">
    <property type="entry name" value="Ribosomal_Su5_D2-typ_SF"/>
</dbReference>
<dbReference type="RefSeq" id="WP_015751202.1">
    <property type="nucleotide sequence ID" value="NC_013223.1"/>
</dbReference>
<feature type="binding site" evidence="9">
    <location>
        <position position="40"/>
    </location>
    <ligand>
        <name>ATP</name>
        <dbReference type="ChEBI" id="CHEBI:30616"/>
    </ligand>
</feature>
<evidence type="ECO:0000313" key="11">
    <source>
        <dbReference type="EMBL" id="ACV68044.1"/>
    </source>
</evidence>
<dbReference type="GO" id="GO:0005524">
    <property type="term" value="F:ATP binding"/>
    <property type="evidence" value="ECO:0007669"/>
    <property type="project" value="UniProtKB-UniRule"/>
</dbReference>
<feature type="region of interest" description="A; substrate-binding" evidence="8">
    <location>
        <begin position="1"/>
        <end position="326"/>
    </location>
</feature>
<dbReference type="Gene3D" id="1.20.120.790">
    <property type="entry name" value="Heat shock protein 90, C-terminal domain"/>
    <property type="match status" value="1"/>
</dbReference>
<feature type="binding site" evidence="9">
    <location>
        <position position="95"/>
    </location>
    <ligand>
        <name>ATP</name>
        <dbReference type="ChEBI" id="CHEBI:30616"/>
    </ligand>
</feature>
<keyword evidence="6 8" id="KW-0346">Stress response</keyword>
<dbReference type="SUPFAM" id="SSF54211">
    <property type="entry name" value="Ribosomal protein S5 domain 2-like"/>
    <property type="match status" value="1"/>
</dbReference>
<dbReference type="PROSITE" id="PS00298">
    <property type="entry name" value="HSP90"/>
    <property type="match status" value="1"/>
</dbReference>
<comment type="caution">
    <text evidence="8">Lacks conserved residue(s) required for the propagation of feature annotation.</text>
</comment>
<feature type="binding site" evidence="9">
    <location>
        <begin position="102"/>
        <end position="103"/>
    </location>
    <ligand>
        <name>ATP</name>
        <dbReference type="ChEBI" id="CHEBI:30616"/>
    </ligand>
</feature>
<feature type="binding site" evidence="9">
    <location>
        <position position="176"/>
    </location>
    <ligand>
        <name>ATP</name>
        <dbReference type="ChEBI" id="CHEBI:30616"/>
    </ligand>
</feature>
<dbReference type="Proteomes" id="UP000001052">
    <property type="component" value="Chromosome"/>
</dbReference>
<dbReference type="HOGENOM" id="CLU_006684_3_0_7"/>
<dbReference type="Pfam" id="PF00183">
    <property type="entry name" value="HSP90"/>
    <property type="match status" value="1"/>
</dbReference>
<dbReference type="InterPro" id="IPR019805">
    <property type="entry name" value="Heat_shock_protein_90_CS"/>
</dbReference>
<keyword evidence="5 8" id="KW-0067">ATP-binding</keyword>
<dbReference type="PRINTS" id="PR00775">
    <property type="entry name" value="HEATSHOCK90"/>
</dbReference>
<sequence>MSEQHSEQYEFKAEIKKLLDIIIHSLYTHKEIFLRELISNASDALDKARFEQSRSTEMASADAELAITITTDAEGKRLTITDSGIGMDKDEVVDNIGTIAHSGSAEFLRKVAEDQAQPDNIIGQFGVGFYSVFMVAAEVTLTSRSHHPDAKPVRWHSDGLGSYTIEELDEDLPRGTSIEIVLREGEEEYAEKERIEAIIKRHSNFISFPIFVDGEKVNTIPALWREPRFNVKKEQYTEFYKFLTYDTEEPFETLHISVDAPVQFNALLFIPQKSPMLFDVNNIEYGLDLYVRRVLIQRENKELLPQYLGFIKGVVDTEDLPLNISRENIQENVLIRKIAANIHKQILDRLLKIASNEPERYEQFWREHNKLFKLAYAQFEHQDKIKDLVRFNSSHCEDASGLVSLQDYVERMPEGQNEIYYISGQSREAIESSPHLEILKRKNLEVLYLFEPIDEFVLESLRAYGEHAFVAAEHADPAQLEAISSDEEESKEELTEEEQRDIDGLLKAMQDILGDRVTEVRSSKRLHNSPACLVNPDGGMSSQMQKIMHLVNKDESIPQKVLEINPQHQLTRNLLHIYQQEGSNDFIRKTTEQLFESALLLEGYLNDPHALVNRTFELLQQSSGWYAEAHQKE</sequence>
<evidence type="ECO:0000256" key="9">
    <source>
        <dbReference type="PIRSR" id="PIRSR002583-1"/>
    </source>
</evidence>
<dbReference type="HAMAP" id="MF_00505">
    <property type="entry name" value="HSP90"/>
    <property type="match status" value="1"/>
</dbReference>
<keyword evidence="3 8" id="KW-0963">Cytoplasm</keyword>
<keyword evidence="7 8" id="KW-0143">Chaperone</keyword>
<comment type="similarity">
    <text evidence="2 8">Belongs to the heat shock protein 90 family.</text>
</comment>
<dbReference type="GO" id="GO:0016887">
    <property type="term" value="F:ATP hydrolysis activity"/>
    <property type="evidence" value="ECO:0007669"/>
    <property type="project" value="InterPro"/>
</dbReference>
<dbReference type="OrthoDB" id="9802640at2"/>
<dbReference type="InterPro" id="IPR020575">
    <property type="entry name" value="Hsp90_N"/>
</dbReference>
<reference evidence="11 12" key="2">
    <citation type="journal article" date="2010" name="Stand. Genomic Sci.">
        <title>Complete genome sequence of Desulfohalobium retbaense type strain (HR(100)).</title>
        <authorList>
            <person name="Spring S."/>
            <person name="Nolan M."/>
            <person name="Lapidus A."/>
            <person name="Glavina Del Rio T."/>
            <person name="Copeland A."/>
            <person name="Tice H."/>
            <person name="Cheng J.F."/>
            <person name="Lucas S."/>
            <person name="Land M."/>
            <person name="Chen F."/>
            <person name="Bruce D."/>
            <person name="Goodwin L."/>
            <person name="Pitluck S."/>
            <person name="Ivanova N."/>
            <person name="Mavromatis K."/>
            <person name="Mikhailova N."/>
            <person name="Pati A."/>
            <person name="Chen A."/>
            <person name="Palaniappan K."/>
            <person name="Hauser L."/>
            <person name="Chang Y.J."/>
            <person name="Jeffries C.D."/>
            <person name="Munk C."/>
            <person name="Kiss H."/>
            <person name="Chain P."/>
            <person name="Han C."/>
            <person name="Brettin T."/>
            <person name="Detter J.C."/>
            <person name="Schuler E."/>
            <person name="Goker M."/>
            <person name="Rohde M."/>
            <person name="Bristow J."/>
            <person name="Eisen J.A."/>
            <person name="Markowitz V."/>
            <person name="Hugenholtz P."/>
            <person name="Kyrpides N.C."/>
            <person name="Klenk H.P."/>
        </authorList>
    </citation>
    <scope>NUCLEOTIDE SEQUENCE [LARGE SCALE GENOMIC DNA]</scope>
    <source>
        <strain evidence="11 12">DSM 5692</strain>
    </source>
</reference>
<dbReference type="KEGG" id="drt:Dret_0752"/>
<dbReference type="Pfam" id="PF13589">
    <property type="entry name" value="HATPase_c_3"/>
    <property type="match status" value="1"/>
</dbReference>
<dbReference type="Gene3D" id="3.40.50.11260">
    <property type="match status" value="1"/>
</dbReference>
<dbReference type="FunFam" id="3.30.565.10:FF:000009">
    <property type="entry name" value="Molecular chaperone HtpG"/>
    <property type="match status" value="1"/>
</dbReference>
<evidence type="ECO:0000256" key="4">
    <source>
        <dbReference type="ARBA" id="ARBA00022741"/>
    </source>
</evidence>
<comment type="subunit">
    <text evidence="8">Homodimer.</text>
</comment>
<dbReference type="STRING" id="485915.Dret_0752"/>
<evidence type="ECO:0000256" key="6">
    <source>
        <dbReference type="ARBA" id="ARBA00023016"/>
    </source>
</evidence>
<proteinExistence type="inferred from homology"/>
<feature type="binding site" evidence="9">
    <location>
        <position position="87"/>
    </location>
    <ligand>
        <name>ATP</name>
        <dbReference type="ChEBI" id="CHEBI:30616"/>
    </ligand>
</feature>
<dbReference type="SUPFAM" id="SSF55874">
    <property type="entry name" value="ATPase domain of HSP90 chaperone/DNA topoisomerase II/histidine kinase"/>
    <property type="match status" value="1"/>
</dbReference>
<comment type="function">
    <text evidence="8">Molecular chaperone. Has ATPase activity.</text>
</comment>
<organism evidence="11 12">
    <name type="scientific">Desulfohalobium retbaense (strain ATCC 49708 / DSM 5692 / JCM 16813 / HR100)</name>
    <dbReference type="NCBI Taxonomy" id="485915"/>
    <lineage>
        <taxon>Bacteria</taxon>
        <taxon>Pseudomonadati</taxon>
        <taxon>Thermodesulfobacteriota</taxon>
        <taxon>Desulfovibrionia</taxon>
        <taxon>Desulfovibrionales</taxon>
        <taxon>Desulfohalobiaceae</taxon>
        <taxon>Desulfohalobium</taxon>
    </lineage>
</organism>
<dbReference type="Gene3D" id="3.30.230.80">
    <property type="match status" value="1"/>
</dbReference>
<dbReference type="eggNOG" id="COG0326">
    <property type="taxonomic scope" value="Bacteria"/>
</dbReference>
<dbReference type="Gene3D" id="3.30.565.10">
    <property type="entry name" value="Histidine kinase-like ATPase, C-terminal domain"/>
    <property type="match status" value="1"/>
</dbReference>
<feature type="binding site" evidence="9">
    <location>
        <position position="36"/>
    </location>
    <ligand>
        <name>ATP</name>
        <dbReference type="ChEBI" id="CHEBI:30616"/>
    </ligand>
</feature>
<dbReference type="InterPro" id="IPR001404">
    <property type="entry name" value="Hsp90_fam"/>
</dbReference>
<dbReference type="PIRSF" id="PIRSF002583">
    <property type="entry name" value="Hsp90"/>
    <property type="match status" value="1"/>
</dbReference>
<dbReference type="SMART" id="SM00387">
    <property type="entry name" value="HATPase_c"/>
    <property type="match status" value="1"/>
</dbReference>
<keyword evidence="12" id="KW-1185">Reference proteome</keyword>